<comment type="pathway">
    <text evidence="5">tRNA modification; tRNA-queuosine biosynthesis.</text>
</comment>
<organism evidence="6 7">
    <name type="scientific">Leptospira fluminis</name>
    <dbReference type="NCBI Taxonomy" id="2484979"/>
    <lineage>
        <taxon>Bacteria</taxon>
        <taxon>Pseudomonadati</taxon>
        <taxon>Spirochaetota</taxon>
        <taxon>Spirochaetia</taxon>
        <taxon>Leptospirales</taxon>
        <taxon>Leptospiraceae</taxon>
        <taxon>Leptospira</taxon>
    </lineage>
</organism>
<evidence type="ECO:0000256" key="3">
    <source>
        <dbReference type="ARBA" id="ARBA00022857"/>
    </source>
</evidence>
<comment type="caution">
    <text evidence="6">The sequence shown here is derived from an EMBL/GenBank/DDBJ whole genome shotgun (WGS) entry which is preliminary data.</text>
</comment>
<dbReference type="UniPathway" id="UPA00392"/>
<feature type="active site" description="Proton donor" evidence="5">
    <location>
        <position position="60"/>
    </location>
</feature>
<dbReference type="Gene3D" id="3.30.1130.10">
    <property type="match status" value="1"/>
</dbReference>
<dbReference type="InterPro" id="IPR050084">
    <property type="entry name" value="NADPH_dep_7-cyano-7-deazaG_red"/>
</dbReference>
<evidence type="ECO:0000313" key="7">
    <source>
        <dbReference type="Proteomes" id="UP000297855"/>
    </source>
</evidence>
<dbReference type="PANTHER" id="PTHR34354">
    <property type="entry name" value="NADPH-DEPENDENT 7-CYANO-7-DEAZAGUANINE REDUCTASE"/>
    <property type="match status" value="1"/>
</dbReference>
<feature type="binding site" evidence="5">
    <location>
        <begin position="94"/>
        <end position="95"/>
    </location>
    <ligand>
        <name>substrate</name>
    </ligand>
</feature>
<keyword evidence="2 5" id="KW-0671">Queuosine biosynthesis</keyword>
<dbReference type="NCBIfam" id="TIGR03139">
    <property type="entry name" value="QueF-II"/>
    <property type="match status" value="1"/>
</dbReference>
<comment type="function">
    <text evidence="5">Catalyzes the NADPH-dependent reduction of 7-cyano-7-deazaguanine (preQ0) to 7-aminomethyl-7-deazaguanine (preQ1).</text>
</comment>
<dbReference type="HAMAP" id="MF_00818">
    <property type="entry name" value="QueF_type1"/>
    <property type="match status" value="1"/>
</dbReference>
<keyword evidence="3 5" id="KW-0521">NADP</keyword>
<dbReference type="InterPro" id="IPR016856">
    <property type="entry name" value="QueF_type1"/>
</dbReference>
<dbReference type="Proteomes" id="UP000297855">
    <property type="component" value="Unassembled WGS sequence"/>
</dbReference>
<dbReference type="PANTHER" id="PTHR34354:SF1">
    <property type="entry name" value="NADPH-DEPENDENT 7-CYANO-7-DEAZAGUANINE REDUCTASE"/>
    <property type="match status" value="1"/>
</dbReference>
<dbReference type="InterPro" id="IPR029500">
    <property type="entry name" value="QueF"/>
</dbReference>
<sequence>MDDRQQETGASSYEGRQEHIPTLKLPDIESFANVYEGKDYTIDFTIPEFTAVCPKTGLPDFGTIEISYVPSDRCVELKSLKEYILAYRNLGIFHENVVNRILEDLIKSVRPKYARVRGDYNLRGGIKTVVTREFRSEAD</sequence>
<dbReference type="EC" id="1.7.1.13" evidence="5"/>
<evidence type="ECO:0000256" key="1">
    <source>
        <dbReference type="ARBA" id="ARBA00022490"/>
    </source>
</evidence>
<dbReference type="GO" id="GO:0008616">
    <property type="term" value="P:tRNA queuosine(34) biosynthetic process"/>
    <property type="evidence" value="ECO:0007669"/>
    <property type="project" value="UniProtKB-UniRule"/>
</dbReference>
<comment type="similarity">
    <text evidence="5">Belongs to the GTP cyclohydrolase I family. QueF type 1 subfamily.</text>
</comment>
<dbReference type="AlphaFoldDB" id="A0A4R9GKD5"/>
<dbReference type="InterPro" id="IPR043133">
    <property type="entry name" value="GTP-CH-I_C/QueF"/>
</dbReference>
<feature type="active site" description="Thioimide intermediate" evidence="5">
    <location>
        <position position="53"/>
    </location>
</feature>
<evidence type="ECO:0000313" key="6">
    <source>
        <dbReference type="EMBL" id="TGK14688.1"/>
    </source>
</evidence>
<feature type="binding site" evidence="5">
    <location>
        <begin position="75"/>
        <end position="77"/>
    </location>
    <ligand>
        <name>substrate</name>
    </ligand>
</feature>
<reference evidence="6" key="1">
    <citation type="journal article" date="2019" name="PLoS Negl. Trop. Dis.">
        <title>Revisiting the worldwide diversity of Leptospira species in the environment.</title>
        <authorList>
            <person name="Vincent A.T."/>
            <person name="Schiettekatte O."/>
            <person name="Bourhy P."/>
            <person name="Veyrier F.J."/>
            <person name="Picardeau M."/>
        </authorList>
    </citation>
    <scope>NUCLEOTIDE SEQUENCE [LARGE SCALE GENOMIC DNA]</scope>
    <source>
        <strain evidence="6">SCS5</strain>
    </source>
</reference>
<keyword evidence="7" id="KW-1185">Reference proteome</keyword>
<name>A0A4R9GKD5_9LEPT</name>
<dbReference type="SUPFAM" id="SSF55620">
    <property type="entry name" value="Tetrahydrobiopterin biosynthesis enzymes-like"/>
    <property type="match status" value="1"/>
</dbReference>
<keyword evidence="1 5" id="KW-0963">Cytoplasm</keyword>
<dbReference type="PIRSF" id="PIRSF027377">
    <property type="entry name" value="Nitrile_oxidored_QueF"/>
    <property type="match status" value="1"/>
</dbReference>
<dbReference type="Pfam" id="PF14489">
    <property type="entry name" value="QueF"/>
    <property type="match status" value="1"/>
</dbReference>
<accession>A0A4R9GKD5</accession>
<dbReference type="GO" id="GO:0033739">
    <property type="term" value="F:preQ1 synthase activity"/>
    <property type="evidence" value="ECO:0007669"/>
    <property type="project" value="UniProtKB-UniRule"/>
</dbReference>
<evidence type="ECO:0000256" key="2">
    <source>
        <dbReference type="ARBA" id="ARBA00022785"/>
    </source>
</evidence>
<evidence type="ECO:0000256" key="4">
    <source>
        <dbReference type="ARBA" id="ARBA00023002"/>
    </source>
</evidence>
<keyword evidence="4 5" id="KW-0560">Oxidoreductase</keyword>
<dbReference type="RefSeq" id="WP_135814682.1">
    <property type="nucleotide sequence ID" value="NZ_RQEV01000018.1"/>
</dbReference>
<gene>
    <name evidence="5 6" type="primary">queF</name>
    <name evidence="6" type="ORF">EHO61_16560</name>
</gene>
<dbReference type="OrthoDB" id="9795077at2"/>
<proteinExistence type="inferred from homology"/>
<dbReference type="GO" id="GO:0005737">
    <property type="term" value="C:cytoplasm"/>
    <property type="evidence" value="ECO:0007669"/>
    <property type="project" value="UniProtKB-SubCell"/>
</dbReference>
<evidence type="ECO:0000256" key="5">
    <source>
        <dbReference type="HAMAP-Rule" id="MF_00818"/>
    </source>
</evidence>
<comment type="subcellular location">
    <subcellularLocation>
        <location evidence="5">Cytoplasm</location>
    </subcellularLocation>
</comment>
<dbReference type="EMBL" id="RQEV01000018">
    <property type="protein sequence ID" value="TGK14688.1"/>
    <property type="molecule type" value="Genomic_DNA"/>
</dbReference>
<comment type="catalytic activity">
    <reaction evidence="5">
        <text>7-aminomethyl-7-carbaguanine + 2 NADP(+) = 7-cyano-7-carbaguanine + 2 NADPH + 3 H(+)</text>
        <dbReference type="Rhea" id="RHEA:13409"/>
        <dbReference type="ChEBI" id="CHEBI:15378"/>
        <dbReference type="ChEBI" id="CHEBI:45075"/>
        <dbReference type="ChEBI" id="CHEBI:57783"/>
        <dbReference type="ChEBI" id="CHEBI:58349"/>
        <dbReference type="ChEBI" id="CHEBI:58703"/>
        <dbReference type="EC" id="1.7.1.13"/>
    </reaction>
</comment>
<protein>
    <recommendedName>
        <fullName evidence="5">NADPH-dependent 7-cyano-7-deazaguanine reductase</fullName>
        <ecNumber evidence="5">1.7.1.13</ecNumber>
    </recommendedName>
    <alternativeName>
        <fullName evidence="5">7-cyano-7-carbaguanine reductase</fullName>
    </alternativeName>
    <alternativeName>
        <fullName evidence="5">NADPH-dependent nitrile oxidoreductase</fullName>
    </alternativeName>
    <alternativeName>
        <fullName evidence="5">PreQ(0) reductase</fullName>
    </alternativeName>
</protein>